<organism evidence="5 6">
    <name type="scientific">Aquirufa nivalisilvae</name>
    <dbReference type="NCBI Taxonomy" id="2516557"/>
    <lineage>
        <taxon>Bacteria</taxon>
        <taxon>Pseudomonadati</taxon>
        <taxon>Bacteroidota</taxon>
        <taxon>Cytophagia</taxon>
        <taxon>Cytophagales</taxon>
        <taxon>Flectobacillaceae</taxon>
        <taxon>Aquirufa</taxon>
    </lineage>
</organism>
<dbReference type="SUPFAM" id="SSF46689">
    <property type="entry name" value="Homeodomain-like"/>
    <property type="match status" value="1"/>
</dbReference>
<reference evidence="6" key="1">
    <citation type="submission" date="2018-05" db="EMBL/GenBank/DDBJ databases">
        <title>Pseudarcicella sp. HME7025 Genome sequencing and assembly.</title>
        <authorList>
            <person name="Kim H."/>
            <person name="Kang H."/>
            <person name="Joh K."/>
        </authorList>
    </citation>
    <scope>NUCLEOTIDE SEQUENCE [LARGE SCALE GENOMIC DNA]</scope>
    <source>
        <strain evidence="6">HME7025</strain>
    </source>
</reference>
<gene>
    <name evidence="5" type="ORF">HME7025_02651</name>
</gene>
<dbReference type="PANTHER" id="PTHR43280:SF32">
    <property type="entry name" value="TRANSCRIPTIONAL REGULATORY PROTEIN"/>
    <property type="match status" value="1"/>
</dbReference>
<name>A0A2S2DYK1_9BACT</name>
<dbReference type="InterPro" id="IPR020449">
    <property type="entry name" value="Tscrpt_reg_AraC-type_HTH"/>
</dbReference>
<dbReference type="OrthoDB" id="643086at2"/>
<keyword evidence="1" id="KW-0805">Transcription regulation</keyword>
<dbReference type="InterPro" id="IPR018060">
    <property type="entry name" value="HTH_AraC"/>
</dbReference>
<evidence type="ECO:0000313" key="5">
    <source>
        <dbReference type="EMBL" id="AWL10491.1"/>
    </source>
</evidence>
<dbReference type="Proteomes" id="UP000245468">
    <property type="component" value="Chromosome"/>
</dbReference>
<dbReference type="PANTHER" id="PTHR43280">
    <property type="entry name" value="ARAC-FAMILY TRANSCRIPTIONAL REGULATOR"/>
    <property type="match status" value="1"/>
</dbReference>
<dbReference type="Gene3D" id="1.10.10.60">
    <property type="entry name" value="Homeodomain-like"/>
    <property type="match status" value="2"/>
</dbReference>
<evidence type="ECO:0000256" key="1">
    <source>
        <dbReference type="ARBA" id="ARBA00023015"/>
    </source>
</evidence>
<dbReference type="Pfam" id="PF12833">
    <property type="entry name" value="HTH_18"/>
    <property type="match status" value="1"/>
</dbReference>
<accession>A0A2S2DYK1</accession>
<dbReference type="PROSITE" id="PS01124">
    <property type="entry name" value="HTH_ARAC_FAMILY_2"/>
    <property type="match status" value="1"/>
</dbReference>
<dbReference type="EMBL" id="CP029346">
    <property type="protein sequence ID" value="AWL10491.1"/>
    <property type="molecule type" value="Genomic_DNA"/>
</dbReference>
<protein>
    <recommendedName>
        <fullName evidence="4">HTH araC/xylS-type domain-containing protein</fullName>
    </recommendedName>
</protein>
<evidence type="ECO:0000256" key="2">
    <source>
        <dbReference type="ARBA" id="ARBA00023125"/>
    </source>
</evidence>
<dbReference type="GO" id="GO:0043565">
    <property type="term" value="F:sequence-specific DNA binding"/>
    <property type="evidence" value="ECO:0007669"/>
    <property type="project" value="InterPro"/>
</dbReference>
<proteinExistence type="predicted"/>
<dbReference type="SMART" id="SM00342">
    <property type="entry name" value="HTH_ARAC"/>
    <property type="match status" value="1"/>
</dbReference>
<keyword evidence="6" id="KW-1185">Reference proteome</keyword>
<dbReference type="GO" id="GO:0003700">
    <property type="term" value="F:DNA-binding transcription factor activity"/>
    <property type="evidence" value="ECO:0007669"/>
    <property type="project" value="InterPro"/>
</dbReference>
<dbReference type="RefSeq" id="WP_109325487.1">
    <property type="nucleotide sequence ID" value="NZ_CP029346.1"/>
</dbReference>
<dbReference type="KEGG" id="psez:HME7025_02651"/>
<dbReference type="AlphaFoldDB" id="A0A2S2DYK1"/>
<sequence>MEKVIELNQISEYNAANNHTTLHPLVSVIDFSKADLRDWGQSVTRVKFQYGLYCIYLKDVKCGDIVYGRHTYDYQAGTLVFFAPGQVSELEVPAEPYQPKGHGLIFHPDLIHGTDLAKALPLYHFFSYKSNEALHISDAERQVVLDCLSKIEFELNQTVDKHSKKLITANIELFLNYCERFYDRQFISREHVNQGILAKFEELLNMYFLSEKPQNLGLPSVAYFADQLHLSPNYFGDLIKKETGKSVKEMIQNKLIDVAKERIFDGAKSINEIAHDLGFKYPQHFTRVFKQHVGNTPLQFRHLN</sequence>
<dbReference type="PRINTS" id="PR00032">
    <property type="entry name" value="HTHARAC"/>
</dbReference>
<evidence type="ECO:0000313" key="6">
    <source>
        <dbReference type="Proteomes" id="UP000245468"/>
    </source>
</evidence>
<dbReference type="InterPro" id="IPR009057">
    <property type="entry name" value="Homeodomain-like_sf"/>
</dbReference>
<evidence type="ECO:0000256" key="3">
    <source>
        <dbReference type="ARBA" id="ARBA00023163"/>
    </source>
</evidence>
<evidence type="ECO:0000259" key="4">
    <source>
        <dbReference type="PROSITE" id="PS01124"/>
    </source>
</evidence>
<keyword evidence="2" id="KW-0238">DNA-binding</keyword>
<keyword evidence="3" id="KW-0804">Transcription</keyword>
<feature type="domain" description="HTH araC/xylS-type" evidence="4">
    <location>
        <begin position="202"/>
        <end position="303"/>
    </location>
</feature>